<evidence type="ECO:0000313" key="1">
    <source>
        <dbReference type="EMBL" id="BBM84674.1"/>
    </source>
</evidence>
<keyword evidence="2" id="KW-1185">Reference proteome</keyword>
<dbReference type="OrthoDB" id="495836at2"/>
<dbReference type="SUPFAM" id="SSF52540">
    <property type="entry name" value="P-loop containing nucleoside triphosphate hydrolases"/>
    <property type="match status" value="1"/>
</dbReference>
<dbReference type="InterPro" id="IPR027417">
    <property type="entry name" value="P-loop_NTPase"/>
</dbReference>
<dbReference type="EMBL" id="AP019860">
    <property type="protein sequence ID" value="BBM84674.1"/>
    <property type="molecule type" value="Genomic_DNA"/>
</dbReference>
<protein>
    <recommendedName>
        <fullName evidence="3">Rad50/SbcC-type AAA domain-containing protein</fullName>
    </recommendedName>
</protein>
<dbReference type="KEGG" id="uam:UABAM_03035"/>
<dbReference type="AlphaFoldDB" id="A0A5S9IMX8"/>
<dbReference type="RefSeq" id="WP_151968813.1">
    <property type="nucleotide sequence ID" value="NZ_AP019860.1"/>
</dbReference>
<reference evidence="1 2" key="1">
    <citation type="submission" date="2019-08" db="EMBL/GenBank/DDBJ databases">
        <title>Complete genome sequence of Candidatus Uab amorphum.</title>
        <authorList>
            <person name="Shiratori T."/>
            <person name="Suzuki S."/>
            <person name="Kakizawa Y."/>
            <person name="Ishida K."/>
        </authorList>
    </citation>
    <scope>NUCLEOTIDE SEQUENCE [LARGE SCALE GENOMIC DNA]</scope>
    <source>
        <strain evidence="1 2">SRT547</strain>
    </source>
</reference>
<proteinExistence type="predicted"/>
<evidence type="ECO:0008006" key="3">
    <source>
        <dbReference type="Google" id="ProtNLM"/>
    </source>
</evidence>
<organism evidence="1 2">
    <name type="scientific">Uabimicrobium amorphum</name>
    <dbReference type="NCBI Taxonomy" id="2596890"/>
    <lineage>
        <taxon>Bacteria</taxon>
        <taxon>Pseudomonadati</taxon>
        <taxon>Planctomycetota</taxon>
        <taxon>Candidatus Uabimicrobiia</taxon>
        <taxon>Candidatus Uabimicrobiales</taxon>
        <taxon>Candidatus Uabimicrobiaceae</taxon>
        <taxon>Candidatus Uabimicrobium</taxon>
    </lineage>
</organism>
<accession>A0A5S9IMX8</accession>
<dbReference type="Proteomes" id="UP000326354">
    <property type="component" value="Chromosome"/>
</dbReference>
<dbReference type="Gene3D" id="3.40.50.300">
    <property type="entry name" value="P-loop containing nucleotide triphosphate hydrolases"/>
    <property type="match status" value="1"/>
</dbReference>
<gene>
    <name evidence="1" type="ORF">UABAM_03035</name>
</gene>
<evidence type="ECO:0000313" key="2">
    <source>
        <dbReference type="Proteomes" id="UP000326354"/>
    </source>
</evidence>
<sequence length="168" mass="19340">MLQIRKVEIFEYRVLQNVNVEFEEDSDPQIFPIASNNGGGKSTFIQLIFAVLTVGNQKDYNLLSNMMSHVDEFSMRIELQYLKGSITLLIKKNNASKILSLYSNKEDCIDALKSRLKDTATVKNPKLQYNSLDGGSYRGTRELICQRIREDIRKLEEEQLILEKKSQS</sequence>
<name>A0A5S9IMX8_UABAM</name>